<sequence length="348" mass="38385">MKLHTLDVFKCDHCGKTFQLGQNLEAHLLTHTAEKNLSCDSCGFHTKFVSHMIAHKRIHAAEIHRCSYPHCKYTTSKKSQLLSHAKSHNGARPHTCGVCGRGFMEKSHLVRHERIHLEEKPFKCSHCDYASSRRDKLKEHYTRHHGENASAKVPYKARPLRTNVGTSKSRTLTNQDNSSTTSNSNITFTHTNSTSVAPTGQEVGSDIQELIMQHQNHSTSTAANLTVLNSSYHHFGAAEAAEFHQAHPSHAQLANANINHRSTGGSNPQPPNNPIVNHHMLTTVRSNPSTSTAAAVAAAMMLDPRFHHNSAVPYHPSSTPVSMAMAAVQSSQIQSTNQQSLQNCLPLF</sequence>
<keyword evidence="13" id="KW-1185">Reference proteome</keyword>
<feature type="domain" description="C2H2-type" evidence="11">
    <location>
        <begin position="9"/>
        <end position="36"/>
    </location>
</feature>
<feature type="compositionally biased region" description="Low complexity" evidence="10">
    <location>
        <begin position="171"/>
        <end position="195"/>
    </location>
</feature>
<feature type="domain" description="C2H2-type" evidence="11">
    <location>
        <begin position="37"/>
        <end position="64"/>
    </location>
</feature>
<dbReference type="PROSITE" id="PS50157">
    <property type="entry name" value="ZINC_FINGER_C2H2_2"/>
    <property type="match status" value="5"/>
</dbReference>
<keyword evidence="5" id="KW-0862">Zinc</keyword>
<evidence type="ECO:0000256" key="8">
    <source>
        <dbReference type="ARBA" id="ARBA00023242"/>
    </source>
</evidence>
<dbReference type="OrthoDB" id="6077919at2759"/>
<dbReference type="AlphaFoldDB" id="A0A9N9TLL8"/>
<dbReference type="InterPro" id="IPR050636">
    <property type="entry name" value="C2H2-ZF_domain-containing"/>
</dbReference>
<proteinExistence type="predicted"/>
<dbReference type="Gene3D" id="3.30.160.60">
    <property type="entry name" value="Classic Zinc Finger"/>
    <property type="match status" value="4"/>
</dbReference>
<evidence type="ECO:0000256" key="5">
    <source>
        <dbReference type="ARBA" id="ARBA00022833"/>
    </source>
</evidence>
<evidence type="ECO:0000256" key="1">
    <source>
        <dbReference type="ARBA" id="ARBA00004123"/>
    </source>
</evidence>
<feature type="domain" description="C2H2-type" evidence="11">
    <location>
        <begin position="122"/>
        <end position="149"/>
    </location>
</feature>
<evidence type="ECO:0000256" key="9">
    <source>
        <dbReference type="PROSITE-ProRule" id="PRU00042"/>
    </source>
</evidence>
<dbReference type="FunFam" id="3.30.160.60:FF:002780">
    <property type="entry name" value="Protein CBR-EOR-1"/>
    <property type="match status" value="1"/>
</dbReference>
<feature type="domain" description="C2H2-type" evidence="11">
    <location>
        <begin position="94"/>
        <end position="121"/>
    </location>
</feature>
<organism evidence="12 13">
    <name type="scientific">Phyllotreta striolata</name>
    <name type="common">Striped flea beetle</name>
    <name type="synonym">Crioceris striolata</name>
    <dbReference type="NCBI Taxonomy" id="444603"/>
    <lineage>
        <taxon>Eukaryota</taxon>
        <taxon>Metazoa</taxon>
        <taxon>Ecdysozoa</taxon>
        <taxon>Arthropoda</taxon>
        <taxon>Hexapoda</taxon>
        <taxon>Insecta</taxon>
        <taxon>Pterygota</taxon>
        <taxon>Neoptera</taxon>
        <taxon>Endopterygota</taxon>
        <taxon>Coleoptera</taxon>
        <taxon>Polyphaga</taxon>
        <taxon>Cucujiformia</taxon>
        <taxon>Chrysomeloidea</taxon>
        <taxon>Chrysomelidae</taxon>
        <taxon>Galerucinae</taxon>
        <taxon>Alticini</taxon>
        <taxon>Phyllotreta</taxon>
    </lineage>
</organism>
<dbReference type="FunFam" id="3.30.160.60:FF:000100">
    <property type="entry name" value="Zinc finger 45-like"/>
    <property type="match status" value="1"/>
</dbReference>
<feature type="domain" description="C2H2-type" evidence="11">
    <location>
        <begin position="64"/>
        <end position="93"/>
    </location>
</feature>
<evidence type="ECO:0000256" key="2">
    <source>
        <dbReference type="ARBA" id="ARBA00022723"/>
    </source>
</evidence>
<reference evidence="12" key="1">
    <citation type="submission" date="2022-01" db="EMBL/GenBank/DDBJ databases">
        <authorList>
            <person name="King R."/>
        </authorList>
    </citation>
    <scope>NUCLEOTIDE SEQUENCE</scope>
</reference>
<keyword evidence="4 9" id="KW-0863">Zinc-finger</keyword>
<gene>
    <name evidence="12" type="ORF">PHYEVI_LOCUS6884</name>
</gene>
<evidence type="ECO:0000256" key="3">
    <source>
        <dbReference type="ARBA" id="ARBA00022737"/>
    </source>
</evidence>
<keyword evidence="8" id="KW-0539">Nucleus</keyword>
<protein>
    <recommendedName>
        <fullName evidence="11">C2H2-type domain-containing protein</fullName>
    </recommendedName>
</protein>
<dbReference type="GO" id="GO:0005634">
    <property type="term" value="C:nucleus"/>
    <property type="evidence" value="ECO:0007669"/>
    <property type="project" value="UniProtKB-SubCell"/>
</dbReference>
<evidence type="ECO:0000256" key="4">
    <source>
        <dbReference type="ARBA" id="ARBA00022771"/>
    </source>
</evidence>
<dbReference type="PROSITE" id="PS00028">
    <property type="entry name" value="ZINC_FINGER_C2H2_1"/>
    <property type="match status" value="2"/>
</dbReference>
<dbReference type="PANTHER" id="PTHR47772">
    <property type="entry name" value="ZINC FINGER PROTEIN 200"/>
    <property type="match status" value="1"/>
</dbReference>
<feature type="region of interest" description="Disordered" evidence="10">
    <location>
        <begin position="163"/>
        <end position="199"/>
    </location>
</feature>
<evidence type="ECO:0000313" key="12">
    <source>
        <dbReference type="EMBL" id="CAG9860532.1"/>
    </source>
</evidence>
<dbReference type="PANTHER" id="PTHR47772:SF13">
    <property type="entry name" value="GASTRULA ZINC FINGER PROTEIN XLCGF49.1-LIKE-RELATED"/>
    <property type="match status" value="1"/>
</dbReference>
<keyword evidence="6" id="KW-0805">Transcription regulation</keyword>
<evidence type="ECO:0000259" key="11">
    <source>
        <dbReference type="PROSITE" id="PS50157"/>
    </source>
</evidence>
<dbReference type="SUPFAM" id="SSF57667">
    <property type="entry name" value="beta-beta-alpha zinc fingers"/>
    <property type="match status" value="2"/>
</dbReference>
<keyword evidence="7" id="KW-0804">Transcription</keyword>
<dbReference type="InterPro" id="IPR013087">
    <property type="entry name" value="Znf_C2H2_type"/>
</dbReference>
<keyword evidence="2" id="KW-0479">Metal-binding</keyword>
<evidence type="ECO:0000256" key="6">
    <source>
        <dbReference type="ARBA" id="ARBA00023015"/>
    </source>
</evidence>
<evidence type="ECO:0000313" key="13">
    <source>
        <dbReference type="Proteomes" id="UP001153712"/>
    </source>
</evidence>
<dbReference type="SMART" id="SM00355">
    <property type="entry name" value="ZnF_C2H2"/>
    <property type="match status" value="5"/>
</dbReference>
<comment type="subcellular location">
    <subcellularLocation>
        <location evidence="1">Nucleus</location>
    </subcellularLocation>
</comment>
<dbReference type="EMBL" id="OU900096">
    <property type="protein sequence ID" value="CAG9860532.1"/>
    <property type="molecule type" value="Genomic_DNA"/>
</dbReference>
<keyword evidence="3" id="KW-0677">Repeat</keyword>
<evidence type="ECO:0000256" key="7">
    <source>
        <dbReference type="ARBA" id="ARBA00023163"/>
    </source>
</evidence>
<accession>A0A9N9TLL8</accession>
<name>A0A9N9TLL8_PHYSR</name>
<dbReference type="InterPro" id="IPR036236">
    <property type="entry name" value="Znf_C2H2_sf"/>
</dbReference>
<dbReference type="GO" id="GO:0008270">
    <property type="term" value="F:zinc ion binding"/>
    <property type="evidence" value="ECO:0007669"/>
    <property type="project" value="UniProtKB-KW"/>
</dbReference>
<dbReference type="Proteomes" id="UP001153712">
    <property type="component" value="Chromosome 3"/>
</dbReference>
<dbReference type="Pfam" id="PF00096">
    <property type="entry name" value="zf-C2H2"/>
    <property type="match status" value="2"/>
</dbReference>
<evidence type="ECO:0000256" key="10">
    <source>
        <dbReference type="SAM" id="MobiDB-lite"/>
    </source>
</evidence>